<dbReference type="GO" id="GO:0003700">
    <property type="term" value="F:DNA-binding transcription factor activity"/>
    <property type="evidence" value="ECO:0007669"/>
    <property type="project" value="TreeGrafter"/>
</dbReference>
<dbReference type="InterPro" id="IPR050109">
    <property type="entry name" value="HTH-type_TetR-like_transc_reg"/>
</dbReference>
<dbReference type="eggNOG" id="COG1309">
    <property type="taxonomic scope" value="Bacteria"/>
</dbReference>
<evidence type="ECO:0000313" key="5">
    <source>
        <dbReference type="Proteomes" id="UP000005258"/>
    </source>
</evidence>
<feature type="domain" description="HTH tetR-type" evidence="3">
    <location>
        <begin position="1"/>
        <end position="60"/>
    </location>
</feature>
<dbReference type="GO" id="GO:0000976">
    <property type="term" value="F:transcription cis-regulatory region binding"/>
    <property type="evidence" value="ECO:0007669"/>
    <property type="project" value="TreeGrafter"/>
</dbReference>
<dbReference type="HOGENOM" id="CLU_1313445_0_0_5"/>
<dbReference type="RefSeq" id="WP_014746053.1">
    <property type="nucleotide sequence ID" value="NC_017956.1"/>
</dbReference>
<keyword evidence="5" id="KW-1185">Reference proteome</keyword>
<organism evidence="4 5">
    <name type="scientific">Tistrella mobilis (strain KA081020-065)</name>
    <dbReference type="NCBI Taxonomy" id="1110502"/>
    <lineage>
        <taxon>Bacteria</taxon>
        <taxon>Pseudomonadati</taxon>
        <taxon>Pseudomonadota</taxon>
        <taxon>Alphaproteobacteria</taxon>
        <taxon>Geminicoccales</taxon>
        <taxon>Geminicoccaceae</taxon>
        <taxon>Tistrella</taxon>
    </lineage>
</organism>
<dbReference type="PANTHER" id="PTHR30055">
    <property type="entry name" value="HTH-TYPE TRANSCRIPTIONAL REGULATOR RUTR"/>
    <property type="match status" value="1"/>
</dbReference>
<keyword evidence="1 2" id="KW-0238">DNA-binding</keyword>
<evidence type="ECO:0000259" key="3">
    <source>
        <dbReference type="PROSITE" id="PS50977"/>
    </source>
</evidence>
<evidence type="ECO:0000313" key="4">
    <source>
        <dbReference type="EMBL" id="AFK54376.1"/>
    </source>
</evidence>
<feature type="DNA-binding region" description="H-T-H motif" evidence="2">
    <location>
        <begin position="23"/>
        <end position="42"/>
    </location>
</feature>
<dbReference type="AlphaFoldDB" id="I3TNN8"/>
<gene>
    <name evidence="4" type="ordered locus">TMO_2538</name>
</gene>
<sequence length="198" mass="20116">MSTRERILIAAERLLGTGRPDFSMRELAAEAGVSFATPFNQFGSKLAIMQAMSAALIAEMHRRFAAAPPPADAPGRVLAAVGVAAGVMLEQPAVNRAVMGAIGAPAAEPGTVLAASRALWAAAIGAGAGLAAPAYAATVLPDQLAFGFRGVLSFWTAGELTDADLPVQARKAAAAVLLGFVVPERRDALMAILAGAPD</sequence>
<dbReference type="SUPFAM" id="SSF46689">
    <property type="entry name" value="Homeodomain-like"/>
    <property type="match status" value="1"/>
</dbReference>
<dbReference type="InterPro" id="IPR001647">
    <property type="entry name" value="HTH_TetR"/>
</dbReference>
<evidence type="ECO:0000256" key="2">
    <source>
        <dbReference type="PROSITE-ProRule" id="PRU00335"/>
    </source>
</evidence>
<dbReference type="PATRIC" id="fig|1110502.3.peg.2603"/>
<dbReference type="Gene3D" id="1.10.357.10">
    <property type="entry name" value="Tetracycline Repressor, domain 2"/>
    <property type="match status" value="1"/>
</dbReference>
<reference evidence="4 5" key="1">
    <citation type="journal article" date="2012" name="J. Am. Chem. Soc.">
        <title>Bacterial biosynthesis and maturation of the didemnin anti-cancer agents.</title>
        <authorList>
            <person name="Xu Y."/>
            <person name="Kersten R.D."/>
            <person name="Nam S.J."/>
            <person name="Lu L."/>
            <person name="Al-Suwailem A.M."/>
            <person name="Zheng H."/>
            <person name="Fenical W."/>
            <person name="Dorrestein P.C."/>
            <person name="Moore B.S."/>
            <person name="Qian P.Y."/>
        </authorList>
    </citation>
    <scope>NUCLEOTIDE SEQUENCE [LARGE SCALE GENOMIC DNA]</scope>
    <source>
        <strain evidence="4 5">KA081020-065</strain>
    </source>
</reference>
<dbReference type="InterPro" id="IPR009057">
    <property type="entry name" value="Homeodomain-like_sf"/>
</dbReference>
<proteinExistence type="predicted"/>
<evidence type="ECO:0000256" key="1">
    <source>
        <dbReference type="ARBA" id="ARBA00023125"/>
    </source>
</evidence>
<dbReference type="Pfam" id="PF00440">
    <property type="entry name" value="TetR_N"/>
    <property type="match status" value="1"/>
</dbReference>
<dbReference type="STRING" id="1110502.TMO_2538"/>
<dbReference type="PANTHER" id="PTHR30055:SF200">
    <property type="entry name" value="HTH-TYPE TRANSCRIPTIONAL REPRESSOR BDCR"/>
    <property type="match status" value="1"/>
</dbReference>
<dbReference type="Proteomes" id="UP000005258">
    <property type="component" value="Chromosome"/>
</dbReference>
<dbReference type="EMBL" id="CP003236">
    <property type="protein sequence ID" value="AFK54376.1"/>
    <property type="molecule type" value="Genomic_DNA"/>
</dbReference>
<dbReference type="KEGG" id="tmo:TMO_2538"/>
<protein>
    <submittedName>
        <fullName evidence="4">Short chain dehydrogenase</fullName>
    </submittedName>
</protein>
<accession>I3TNN8</accession>
<dbReference type="PROSITE" id="PS50977">
    <property type="entry name" value="HTH_TETR_2"/>
    <property type="match status" value="1"/>
</dbReference>
<name>I3TNN8_TISMK</name>